<dbReference type="PATRIC" id="fig|710685.3.peg.446"/>
<organism evidence="5 6">
    <name type="scientific">Mycolicibacterium rhodesiae (strain NBB3)</name>
    <name type="common">Mycobacterium rhodesiae</name>
    <dbReference type="NCBI Taxonomy" id="710685"/>
    <lineage>
        <taxon>Bacteria</taxon>
        <taxon>Bacillati</taxon>
        <taxon>Actinomycetota</taxon>
        <taxon>Actinomycetes</taxon>
        <taxon>Mycobacteriales</taxon>
        <taxon>Mycobacteriaceae</taxon>
        <taxon>Mycolicibacterium</taxon>
    </lineage>
</organism>
<dbReference type="InterPro" id="IPR002347">
    <property type="entry name" value="SDR_fam"/>
</dbReference>
<dbReference type="PRINTS" id="PR00080">
    <property type="entry name" value="SDRFAMILY"/>
</dbReference>
<dbReference type="HOGENOM" id="CLU_010194_14_0_11"/>
<accession>G8RL20</accession>
<reference evidence="5 6" key="1">
    <citation type="submission" date="2011-12" db="EMBL/GenBank/DDBJ databases">
        <title>Complete sequence of Mycobacterium rhodesiae NBB3.</title>
        <authorList>
            <consortium name="US DOE Joint Genome Institute"/>
            <person name="Lucas S."/>
            <person name="Han J."/>
            <person name="Lapidus A."/>
            <person name="Cheng J.-F."/>
            <person name="Goodwin L."/>
            <person name="Pitluck S."/>
            <person name="Peters L."/>
            <person name="Mikhailova N."/>
            <person name="Gu W."/>
            <person name="Detter J.C."/>
            <person name="Han C."/>
            <person name="Tapia R."/>
            <person name="Land M."/>
            <person name="Hauser L."/>
            <person name="Kyrpides N."/>
            <person name="Ivanova N."/>
            <person name="Pagani I."/>
            <person name="Mattes T."/>
            <person name="Holmes A."/>
            <person name="Rutledge P."/>
            <person name="Paulsen I."/>
            <person name="Coleman N."/>
            <person name="Woyke T."/>
        </authorList>
    </citation>
    <scope>NUCLEOTIDE SEQUENCE [LARGE SCALE GENOMIC DNA]</scope>
    <source>
        <strain evidence="5 6">NBB3</strain>
    </source>
</reference>
<dbReference type="Proteomes" id="UP000005442">
    <property type="component" value="Chromosome"/>
</dbReference>
<dbReference type="InterPro" id="IPR036291">
    <property type="entry name" value="NAD(P)-bd_dom_sf"/>
</dbReference>
<keyword evidence="6" id="KW-1185">Reference proteome</keyword>
<sequence length="321" mass="33631">MTPLLEGRVAVITGGAGNLGAHVSRQCAAQGAAVIVNDVNADKGTAVVDEIVGAGGRAVYDATDVATFAAGRALVQRAVDEFGTVDALILLAGRIPLTPLVDVTEEEWDGVVTSHLKGHFSLIQAAAPIMKERGYGRVVGFSSVQGTIGDSHQAPYCAAKAGIVGLMRAVTIELDAFGICANTVCPAGIENVHGPIADRLVGPSANVAPLVAYLASEQAGWINGHVFDISGSGRLALYRPMVPERLIEQPGGFAVDEIGDAVTRLFEPMYTSEPRQRPRLLPPASEQLDQLPEGISPVMYEMLCTAGLYPKPDTPPRTAWG</sequence>
<dbReference type="eggNOG" id="COG1028">
    <property type="taxonomic scope" value="Bacteria"/>
</dbReference>
<dbReference type="PRINTS" id="PR00081">
    <property type="entry name" value="GDHRDH"/>
</dbReference>
<evidence type="ECO:0000259" key="4">
    <source>
        <dbReference type="SMART" id="SM00822"/>
    </source>
</evidence>
<evidence type="ECO:0000256" key="2">
    <source>
        <dbReference type="ARBA" id="ARBA00023002"/>
    </source>
</evidence>
<dbReference type="AlphaFoldDB" id="G8RL20"/>
<comment type="similarity">
    <text evidence="1 3">Belongs to the short-chain dehydrogenases/reductases (SDR) family.</text>
</comment>
<dbReference type="EMBL" id="CP003169">
    <property type="protein sequence ID" value="AEV71082.1"/>
    <property type="molecule type" value="Genomic_DNA"/>
</dbReference>
<dbReference type="OrthoDB" id="9787298at2"/>
<evidence type="ECO:0000256" key="1">
    <source>
        <dbReference type="ARBA" id="ARBA00006484"/>
    </source>
</evidence>
<dbReference type="Gene3D" id="3.40.50.720">
    <property type="entry name" value="NAD(P)-binding Rossmann-like Domain"/>
    <property type="match status" value="1"/>
</dbReference>
<dbReference type="SMART" id="SM00822">
    <property type="entry name" value="PKS_KR"/>
    <property type="match status" value="1"/>
</dbReference>
<dbReference type="PANTHER" id="PTHR45024">
    <property type="entry name" value="DEHYDROGENASES, SHORT CHAIN"/>
    <property type="match status" value="1"/>
</dbReference>
<feature type="domain" description="Ketoreductase" evidence="4">
    <location>
        <begin position="8"/>
        <end position="180"/>
    </location>
</feature>
<name>G8RL20_MYCRN</name>
<dbReference type="STRING" id="710685.MycrhN_0442"/>
<dbReference type="RefSeq" id="WP_014208902.1">
    <property type="nucleotide sequence ID" value="NC_016604.1"/>
</dbReference>
<dbReference type="InterPro" id="IPR057326">
    <property type="entry name" value="KR_dom"/>
</dbReference>
<dbReference type="SUPFAM" id="SSF51735">
    <property type="entry name" value="NAD(P)-binding Rossmann-fold domains"/>
    <property type="match status" value="1"/>
</dbReference>
<dbReference type="InterPro" id="IPR051687">
    <property type="entry name" value="Peroxisomal_Beta-Oxidation"/>
</dbReference>
<evidence type="ECO:0000313" key="6">
    <source>
        <dbReference type="Proteomes" id="UP000005442"/>
    </source>
</evidence>
<evidence type="ECO:0000313" key="5">
    <source>
        <dbReference type="EMBL" id="AEV71082.1"/>
    </source>
</evidence>
<proteinExistence type="inferred from homology"/>
<dbReference type="PANTHER" id="PTHR45024:SF2">
    <property type="entry name" value="SCP2 DOMAIN-CONTAINING PROTEIN"/>
    <property type="match status" value="1"/>
</dbReference>
<dbReference type="KEGG" id="mrh:MycrhN_0442"/>
<dbReference type="GO" id="GO:0016491">
    <property type="term" value="F:oxidoreductase activity"/>
    <property type="evidence" value="ECO:0007669"/>
    <property type="project" value="UniProtKB-KW"/>
</dbReference>
<keyword evidence="2" id="KW-0560">Oxidoreductase</keyword>
<dbReference type="Pfam" id="PF00106">
    <property type="entry name" value="adh_short"/>
    <property type="match status" value="1"/>
</dbReference>
<evidence type="ECO:0000256" key="3">
    <source>
        <dbReference type="RuleBase" id="RU000363"/>
    </source>
</evidence>
<protein>
    <recommendedName>
        <fullName evidence="4">Ketoreductase domain-containing protein</fullName>
    </recommendedName>
</protein>
<gene>
    <name evidence="5" type="ordered locus">MycrhN_0442</name>
</gene>